<dbReference type="AlphaFoldDB" id="A0A6A6MY17"/>
<dbReference type="Proteomes" id="UP000467840">
    <property type="component" value="Chromosome 15"/>
</dbReference>
<keyword evidence="4" id="KW-0788">Thiol protease</keyword>
<evidence type="ECO:0000256" key="1">
    <source>
        <dbReference type="ARBA" id="ARBA00008455"/>
    </source>
</evidence>
<dbReference type="GO" id="GO:0008234">
    <property type="term" value="F:cysteine-type peptidase activity"/>
    <property type="evidence" value="ECO:0007669"/>
    <property type="project" value="UniProtKB-KW"/>
</dbReference>
<dbReference type="InterPro" id="IPR013128">
    <property type="entry name" value="Peptidase_C1A"/>
</dbReference>
<accession>A0A6A6MY17</accession>
<comment type="similarity">
    <text evidence="1">Belongs to the peptidase C1 family.</text>
</comment>
<evidence type="ECO:0000256" key="2">
    <source>
        <dbReference type="ARBA" id="ARBA00022670"/>
    </source>
</evidence>
<name>A0A6A6MY17_HEVBR</name>
<dbReference type="PANTHER" id="PTHR12411">
    <property type="entry name" value="CYSTEINE PROTEASE FAMILY C1-RELATED"/>
    <property type="match status" value="1"/>
</dbReference>
<feature type="domain" description="Peptidase C1A papain C-terminal" evidence="5">
    <location>
        <begin position="30"/>
        <end position="85"/>
    </location>
</feature>
<keyword evidence="7" id="KW-1185">Reference proteome</keyword>
<evidence type="ECO:0000259" key="5">
    <source>
        <dbReference type="Pfam" id="PF00112"/>
    </source>
</evidence>
<dbReference type="SUPFAM" id="SSF54001">
    <property type="entry name" value="Cysteine proteinases"/>
    <property type="match status" value="1"/>
</dbReference>
<evidence type="ECO:0000313" key="6">
    <source>
        <dbReference type="EMBL" id="KAF2316719.1"/>
    </source>
</evidence>
<reference evidence="6 7" key="1">
    <citation type="journal article" date="2020" name="Mol. Plant">
        <title>The Chromosome-Based Rubber Tree Genome Provides New Insights into Spurge Genome Evolution and Rubber Biosynthesis.</title>
        <authorList>
            <person name="Liu J."/>
            <person name="Shi C."/>
            <person name="Shi C.C."/>
            <person name="Li W."/>
            <person name="Zhang Q.J."/>
            <person name="Zhang Y."/>
            <person name="Li K."/>
            <person name="Lu H.F."/>
            <person name="Shi C."/>
            <person name="Zhu S.T."/>
            <person name="Xiao Z.Y."/>
            <person name="Nan H."/>
            <person name="Yue Y."/>
            <person name="Zhu X.G."/>
            <person name="Wu Y."/>
            <person name="Hong X.N."/>
            <person name="Fan G.Y."/>
            <person name="Tong Y."/>
            <person name="Zhang D."/>
            <person name="Mao C.L."/>
            <person name="Liu Y.L."/>
            <person name="Hao S.J."/>
            <person name="Liu W.Q."/>
            <person name="Lv M.Q."/>
            <person name="Zhang H.B."/>
            <person name="Liu Y."/>
            <person name="Hu-Tang G.R."/>
            <person name="Wang J.P."/>
            <person name="Wang J.H."/>
            <person name="Sun Y.H."/>
            <person name="Ni S.B."/>
            <person name="Chen W.B."/>
            <person name="Zhang X.C."/>
            <person name="Jiao Y.N."/>
            <person name="Eichler E.E."/>
            <person name="Li G.H."/>
            <person name="Liu X."/>
            <person name="Gao L.Z."/>
        </authorList>
    </citation>
    <scope>NUCLEOTIDE SEQUENCE [LARGE SCALE GENOMIC DNA]</scope>
    <source>
        <strain evidence="7">cv. GT1</strain>
        <tissue evidence="6">Leaf</tissue>
    </source>
</reference>
<keyword evidence="3" id="KW-0378">Hydrolase</keyword>
<dbReference type="InterPro" id="IPR038765">
    <property type="entry name" value="Papain-like_cys_pep_sf"/>
</dbReference>
<keyword evidence="2" id="KW-0645">Protease</keyword>
<comment type="caution">
    <text evidence="6">The sequence shown here is derived from an EMBL/GenBank/DDBJ whole genome shotgun (WGS) entry which is preliminary data.</text>
</comment>
<evidence type="ECO:0000256" key="3">
    <source>
        <dbReference type="ARBA" id="ARBA00022801"/>
    </source>
</evidence>
<proteinExistence type="inferred from homology"/>
<evidence type="ECO:0000256" key="4">
    <source>
        <dbReference type="ARBA" id="ARBA00022807"/>
    </source>
</evidence>
<gene>
    <name evidence="6" type="ORF">GH714_042060</name>
</gene>
<protein>
    <recommendedName>
        <fullName evidence="5">Peptidase C1A papain C-terminal domain-containing protein</fullName>
    </recommendedName>
</protein>
<dbReference type="GO" id="GO:0006508">
    <property type="term" value="P:proteolysis"/>
    <property type="evidence" value="ECO:0007669"/>
    <property type="project" value="UniProtKB-KW"/>
</dbReference>
<sequence>MLPRQRPRSMCGGNGRDHKSLNWESDLPFKQELVDCETSGMDQGCEGSLMDDAFEFIIQNNGLATEANYPYKGVDGNCNSRESSRSYC</sequence>
<dbReference type="Gene3D" id="3.90.70.10">
    <property type="entry name" value="Cysteine proteinases"/>
    <property type="match status" value="1"/>
</dbReference>
<dbReference type="EMBL" id="JAAGAX010000005">
    <property type="protein sequence ID" value="KAF2316719.1"/>
    <property type="molecule type" value="Genomic_DNA"/>
</dbReference>
<dbReference type="Pfam" id="PF00112">
    <property type="entry name" value="Peptidase_C1"/>
    <property type="match status" value="1"/>
</dbReference>
<dbReference type="InterPro" id="IPR000668">
    <property type="entry name" value="Peptidase_C1A_C"/>
</dbReference>
<organism evidence="6 7">
    <name type="scientific">Hevea brasiliensis</name>
    <name type="common">Para rubber tree</name>
    <name type="synonym">Siphonia brasiliensis</name>
    <dbReference type="NCBI Taxonomy" id="3981"/>
    <lineage>
        <taxon>Eukaryota</taxon>
        <taxon>Viridiplantae</taxon>
        <taxon>Streptophyta</taxon>
        <taxon>Embryophyta</taxon>
        <taxon>Tracheophyta</taxon>
        <taxon>Spermatophyta</taxon>
        <taxon>Magnoliopsida</taxon>
        <taxon>eudicotyledons</taxon>
        <taxon>Gunneridae</taxon>
        <taxon>Pentapetalae</taxon>
        <taxon>rosids</taxon>
        <taxon>fabids</taxon>
        <taxon>Malpighiales</taxon>
        <taxon>Euphorbiaceae</taxon>
        <taxon>Crotonoideae</taxon>
        <taxon>Micrandreae</taxon>
        <taxon>Hevea</taxon>
    </lineage>
</organism>
<evidence type="ECO:0000313" key="7">
    <source>
        <dbReference type="Proteomes" id="UP000467840"/>
    </source>
</evidence>